<organism evidence="9 10">
    <name type="scientific">Shewanella algae</name>
    <dbReference type="NCBI Taxonomy" id="38313"/>
    <lineage>
        <taxon>Bacteria</taxon>
        <taxon>Pseudomonadati</taxon>
        <taxon>Pseudomonadota</taxon>
        <taxon>Gammaproteobacteria</taxon>
        <taxon>Alteromonadales</taxon>
        <taxon>Shewanellaceae</taxon>
        <taxon>Shewanella</taxon>
    </lineage>
</organism>
<feature type="binding site" evidence="8">
    <location>
        <position position="81"/>
    </location>
    <ligand>
        <name>ATP</name>
        <dbReference type="ChEBI" id="CHEBI:30616"/>
    </ligand>
</feature>
<keyword evidence="10" id="KW-1185">Reference proteome</keyword>
<comment type="catalytic activity">
    <reaction evidence="8">
        <text>L-tyrosyl-[protein] + ATP = O-(5'-adenylyl)-L-tyrosyl-[protein] + diphosphate</text>
        <dbReference type="Rhea" id="RHEA:54288"/>
        <dbReference type="Rhea" id="RHEA-COMP:10136"/>
        <dbReference type="Rhea" id="RHEA-COMP:13846"/>
        <dbReference type="ChEBI" id="CHEBI:30616"/>
        <dbReference type="ChEBI" id="CHEBI:33019"/>
        <dbReference type="ChEBI" id="CHEBI:46858"/>
        <dbReference type="ChEBI" id="CHEBI:83624"/>
        <dbReference type="EC" id="2.7.7.108"/>
    </reaction>
</comment>
<keyword evidence="3 8" id="KW-0548">Nucleotidyltransferase</keyword>
<dbReference type="EC" id="2.7.7.-" evidence="8"/>
<dbReference type="GO" id="GO:0005524">
    <property type="term" value="F:ATP binding"/>
    <property type="evidence" value="ECO:0007669"/>
    <property type="project" value="UniProtKB-UniRule"/>
</dbReference>
<dbReference type="EMBL" id="UGYO01000001">
    <property type="protein sequence ID" value="SUI57513.1"/>
    <property type="molecule type" value="Genomic_DNA"/>
</dbReference>
<evidence type="ECO:0000313" key="9">
    <source>
        <dbReference type="EMBL" id="SUI57513.1"/>
    </source>
</evidence>
<feature type="binding site" evidence="8">
    <location>
        <position position="116"/>
    </location>
    <ligand>
        <name>ATP</name>
        <dbReference type="ChEBI" id="CHEBI:30616"/>
    </ligand>
</feature>
<keyword evidence="6 8" id="KW-0067">ATP-binding</keyword>
<evidence type="ECO:0000256" key="7">
    <source>
        <dbReference type="ARBA" id="ARBA00022842"/>
    </source>
</evidence>
<evidence type="ECO:0000256" key="3">
    <source>
        <dbReference type="ARBA" id="ARBA00022695"/>
    </source>
</evidence>
<feature type="binding site" evidence="8">
    <location>
        <position position="84"/>
    </location>
    <ligand>
        <name>ATP</name>
        <dbReference type="ChEBI" id="CHEBI:30616"/>
    </ligand>
</feature>
<feature type="binding site" evidence="8">
    <location>
        <position position="103"/>
    </location>
    <ligand>
        <name>ATP</name>
        <dbReference type="ChEBI" id="CHEBI:30616"/>
    </ligand>
</feature>
<dbReference type="AlphaFoldDB" id="A0A379Z8Y7"/>
<comment type="catalytic activity">
    <reaction evidence="8">
        <text>L-seryl-[protein] + UTP = O-(5'-uridylyl)-L-seryl-[protein] + diphosphate</text>
        <dbReference type="Rhea" id="RHEA:64604"/>
        <dbReference type="Rhea" id="RHEA-COMP:9863"/>
        <dbReference type="Rhea" id="RHEA-COMP:16635"/>
        <dbReference type="ChEBI" id="CHEBI:29999"/>
        <dbReference type="ChEBI" id="CHEBI:33019"/>
        <dbReference type="ChEBI" id="CHEBI:46398"/>
        <dbReference type="ChEBI" id="CHEBI:156051"/>
    </reaction>
</comment>
<evidence type="ECO:0000313" key="10">
    <source>
        <dbReference type="Proteomes" id="UP000254069"/>
    </source>
</evidence>
<keyword evidence="2 8" id="KW-0808">Transferase</keyword>
<keyword evidence="4 8" id="KW-0479">Metal-binding</keyword>
<name>A0A379Z8Y7_9GAMM</name>
<feature type="binding site" evidence="8">
    <location>
        <position position="254"/>
    </location>
    <ligand>
        <name>ATP</name>
        <dbReference type="ChEBI" id="CHEBI:30616"/>
    </ligand>
</feature>
<evidence type="ECO:0000256" key="6">
    <source>
        <dbReference type="ARBA" id="ARBA00022840"/>
    </source>
</evidence>
<evidence type="ECO:0000256" key="1">
    <source>
        <dbReference type="ARBA" id="ARBA00009747"/>
    </source>
</evidence>
<dbReference type="NCBIfam" id="NF000658">
    <property type="entry name" value="PRK00029.1"/>
    <property type="match status" value="1"/>
</dbReference>
<protein>
    <recommendedName>
        <fullName evidence="8">Protein nucleotidyltransferase YdiU</fullName>
        <ecNumber evidence="8">2.7.7.-</ecNumber>
    </recommendedName>
    <alternativeName>
        <fullName evidence="8">Protein adenylyltransferase YdiU</fullName>
        <ecNumber evidence="8">2.7.7.108</ecNumber>
    </alternativeName>
    <alternativeName>
        <fullName evidence="8">Protein uridylyltransferase YdiU</fullName>
        <ecNumber evidence="8">2.7.7.-</ecNumber>
    </alternativeName>
</protein>
<evidence type="ECO:0000256" key="8">
    <source>
        <dbReference type="HAMAP-Rule" id="MF_00692"/>
    </source>
</evidence>
<keyword evidence="8" id="KW-0464">Manganese</keyword>
<evidence type="ECO:0000256" key="2">
    <source>
        <dbReference type="ARBA" id="ARBA00022679"/>
    </source>
</evidence>
<feature type="binding site" evidence="8">
    <location>
        <position position="254"/>
    </location>
    <ligand>
        <name>Mg(2+)</name>
        <dbReference type="ChEBI" id="CHEBI:18420"/>
    </ligand>
</feature>
<dbReference type="HAMAP" id="MF_00692">
    <property type="entry name" value="SelO"/>
    <property type="match status" value="1"/>
</dbReference>
<accession>A0A379Z8Y7</accession>
<dbReference type="Pfam" id="PF02696">
    <property type="entry name" value="SelO"/>
    <property type="match status" value="1"/>
</dbReference>
<proteinExistence type="inferred from homology"/>
<feature type="binding site" evidence="8">
    <location>
        <position position="83"/>
    </location>
    <ligand>
        <name>ATP</name>
        <dbReference type="ChEBI" id="CHEBI:30616"/>
    </ligand>
</feature>
<dbReference type="InterPro" id="IPR003846">
    <property type="entry name" value="SelO"/>
</dbReference>
<feature type="binding site" evidence="8">
    <location>
        <position position="115"/>
    </location>
    <ligand>
        <name>ATP</name>
        <dbReference type="ChEBI" id="CHEBI:30616"/>
    </ligand>
</feature>
<dbReference type="Proteomes" id="UP000254069">
    <property type="component" value="Unassembled WGS sequence"/>
</dbReference>
<dbReference type="PANTHER" id="PTHR32057">
    <property type="entry name" value="PROTEIN ADENYLYLTRANSFERASE SELO, MITOCHONDRIAL"/>
    <property type="match status" value="1"/>
</dbReference>
<dbReference type="GO" id="GO:0070733">
    <property type="term" value="F:AMPylase activity"/>
    <property type="evidence" value="ECO:0007669"/>
    <property type="project" value="UniProtKB-EC"/>
</dbReference>
<comment type="catalytic activity">
    <reaction evidence="8">
        <text>L-tyrosyl-[protein] + UTP = O-(5'-uridylyl)-L-tyrosyl-[protein] + diphosphate</text>
        <dbReference type="Rhea" id="RHEA:83887"/>
        <dbReference type="Rhea" id="RHEA-COMP:10136"/>
        <dbReference type="Rhea" id="RHEA-COMP:20238"/>
        <dbReference type="ChEBI" id="CHEBI:33019"/>
        <dbReference type="ChEBI" id="CHEBI:46398"/>
        <dbReference type="ChEBI" id="CHEBI:46858"/>
        <dbReference type="ChEBI" id="CHEBI:90602"/>
    </reaction>
</comment>
<dbReference type="GO" id="GO:0030145">
    <property type="term" value="F:manganese ion binding"/>
    <property type="evidence" value="ECO:0007669"/>
    <property type="project" value="UniProtKB-UniRule"/>
</dbReference>
<reference evidence="9 10" key="1">
    <citation type="submission" date="2018-06" db="EMBL/GenBank/DDBJ databases">
        <authorList>
            <consortium name="Pathogen Informatics"/>
            <person name="Doyle S."/>
        </authorList>
    </citation>
    <scope>NUCLEOTIDE SEQUENCE [LARGE SCALE GENOMIC DNA]</scope>
    <source>
        <strain evidence="9 10">NCTC10738</strain>
    </source>
</reference>
<comment type="similarity">
    <text evidence="1 8">Belongs to the SELO family.</text>
</comment>
<keyword evidence="7 8" id="KW-0460">Magnesium</keyword>
<keyword evidence="5 8" id="KW-0547">Nucleotide-binding</keyword>
<comment type="function">
    <text evidence="8">Nucleotidyltransferase involved in the post-translational modification of proteins. It can catalyze the addition of adenosine monophosphate (AMP) or uridine monophosphate (UMP) to a protein, resulting in modifications known as AMPylation and UMPylation.</text>
</comment>
<feature type="active site" description="Proton acceptor" evidence="8">
    <location>
        <position position="244"/>
    </location>
</feature>
<feature type="binding site" evidence="8">
    <location>
        <position position="166"/>
    </location>
    <ligand>
        <name>ATP</name>
        <dbReference type="ChEBI" id="CHEBI:30616"/>
    </ligand>
</feature>
<dbReference type="GO" id="GO:0000287">
    <property type="term" value="F:magnesium ion binding"/>
    <property type="evidence" value="ECO:0007669"/>
    <property type="project" value="UniProtKB-UniRule"/>
</dbReference>
<comment type="catalytic activity">
    <reaction evidence="8">
        <text>L-threonyl-[protein] + ATP = 3-O-(5'-adenylyl)-L-threonyl-[protein] + diphosphate</text>
        <dbReference type="Rhea" id="RHEA:54292"/>
        <dbReference type="Rhea" id="RHEA-COMP:11060"/>
        <dbReference type="Rhea" id="RHEA-COMP:13847"/>
        <dbReference type="ChEBI" id="CHEBI:30013"/>
        <dbReference type="ChEBI" id="CHEBI:30616"/>
        <dbReference type="ChEBI" id="CHEBI:33019"/>
        <dbReference type="ChEBI" id="CHEBI:138113"/>
        <dbReference type="EC" id="2.7.7.108"/>
    </reaction>
</comment>
<comment type="catalytic activity">
    <reaction evidence="8">
        <text>L-histidyl-[protein] + UTP = N(tele)-(5'-uridylyl)-L-histidyl-[protein] + diphosphate</text>
        <dbReference type="Rhea" id="RHEA:83891"/>
        <dbReference type="Rhea" id="RHEA-COMP:9745"/>
        <dbReference type="Rhea" id="RHEA-COMP:20239"/>
        <dbReference type="ChEBI" id="CHEBI:29979"/>
        <dbReference type="ChEBI" id="CHEBI:33019"/>
        <dbReference type="ChEBI" id="CHEBI:46398"/>
        <dbReference type="ChEBI" id="CHEBI:233474"/>
    </reaction>
</comment>
<gene>
    <name evidence="8" type="primary">ydiU</name>
    <name evidence="8" type="synonym">selO</name>
    <name evidence="9" type="ORF">NCTC10738_01287</name>
</gene>
<comment type="catalytic activity">
    <reaction evidence="8">
        <text>L-seryl-[protein] + ATP = 3-O-(5'-adenylyl)-L-seryl-[protein] + diphosphate</text>
        <dbReference type="Rhea" id="RHEA:58120"/>
        <dbReference type="Rhea" id="RHEA-COMP:9863"/>
        <dbReference type="Rhea" id="RHEA-COMP:15073"/>
        <dbReference type="ChEBI" id="CHEBI:29999"/>
        <dbReference type="ChEBI" id="CHEBI:30616"/>
        <dbReference type="ChEBI" id="CHEBI:33019"/>
        <dbReference type="ChEBI" id="CHEBI:142516"/>
        <dbReference type="EC" id="2.7.7.108"/>
    </reaction>
</comment>
<comment type="cofactor">
    <cofactor evidence="8">
        <name>Mg(2+)</name>
        <dbReference type="ChEBI" id="CHEBI:18420"/>
    </cofactor>
    <cofactor evidence="8">
        <name>Mn(2+)</name>
        <dbReference type="ChEBI" id="CHEBI:29035"/>
    </cofactor>
</comment>
<feature type="binding site" evidence="8">
    <location>
        <position position="245"/>
    </location>
    <ligand>
        <name>Mg(2+)</name>
        <dbReference type="ChEBI" id="CHEBI:18420"/>
    </ligand>
</feature>
<evidence type="ECO:0000256" key="4">
    <source>
        <dbReference type="ARBA" id="ARBA00022723"/>
    </source>
</evidence>
<sequence length="490" mass="55447">MKFKQDYFTRLAGFYQQVLPAGLPSPHWLAWSDDAAALLGLTDPNETLLQQLAGNQRMPGAEYYAQVYSGHQFGGYSPRLGDGRSIILGEAQGPDGAWDLALKGAGPTPYSRHGDGRAVMRSAVREFLVSEALYHLGVPTTRALAVIGSELPVWRESLEKGAITVRLARSHIRFGHFEYFCYSEKGQADKLKQLLDFTLSQHYPQLSLDYEGYKAWFALVVRDTARMIAHWQAVGFAHGVMNTDNMSILGDSFDFGPFAFLDTFKEDFICNHSDPEGRYAFGQQPGVGLWNLQRLAQALTPVLASDDLIAALNTYQHELVQQYLGLMRAKLGLAPLAEDLSLDARLEQDNKDLALIGAFTGLLEQNALDYTQSLRRFGELDPKAENSSLRDDFINRQGWDDWLPEYRRRIDTRQGLERWQAERRAHNPKYILRNYLAQEAIIAIEEEGNTQPLEQLHQLLRRPFDEQPEMQEYAKRPPDWGQGLIMSCSS</sequence>
<feature type="binding site" evidence="8">
    <location>
        <position position="173"/>
    </location>
    <ligand>
        <name>ATP</name>
        <dbReference type="ChEBI" id="CHEBI:30616"/>
    </ligand>
</feature>
<dbReference type="PANTHER" id="PTHR32057:SF14">
    <property type="entry name" value="PROTEIN ADENYLYLTRANSFERASE SELO, MITOCHONDRIAL"/>
    <property type="match status" value="1"/>
</dbReference>
<evidence type="ECO:0000256" key="5">
    <source>
        <dbReference type="ARBA" id="ARBA00022741"/>
    </source>
</evidence>
<dbReference type="RefSeq" id="WP_115389400.1">
    <property type="nucleotide sequence ID" value="NZ_JADZHC010000009.1"/>
</dbReference>
<dbReference type="EC" id="2.7.7.108" evidence="8"/>